<sequence length="39" mass="4632">MCIHKTFENTMQNIYDFIDNANCDLKIPEKDMLLLPEMV</sequence>
<protein>
    <submittedName>
        <fullName evidence="1">Uncharacterized protein</fullName>
    </submittedName>
</protein>
<dbReference type="EMBL" id="VEWN01000012">
    <property type="protein sequence ID" value="KAA1053986.1"/>
    <property type="molecule type" value="Genomic_DNA"/>
</dbReference>
<comment type="caution">
    <text evidence="1">The sequence shown here is derived from an EMBL/GenBank/DDBJ whole genome shotgun (WGS) entry which is preliminary data.</text>
</comment>
<organism evidence="1 2">
    <name type="scientific">Azospirillum argentinense</name>
    <dbReference type="NCBI Taxonomy" id="2970906"/>
    <lineage>
        <taxon>Bacteria</taxon>
        <taxon>Pseudomonadati</taxon>
        <taxon>Pseudomonadota</taxon>
        <taxon>Alphaproteobacteria</taxon>
        <taxon>Rhodospirillales</taxon>
        <taxon>Azospirillaceae</taxon>
        <taxon>Azospirillum</taxon>
    </lineage>
</organism>
<name>A0A5B0KQ14_9PROT</name>
<evidence type="ECO:0000313" key="2">
    <source>
        <dbReference type="Proteomes" id="UP000325333"/>
    </source>
</evidence>
<dbReference type="AlphaFoldDB" id="A0A5B0KQ14"/>
<reference evidence="1 2" key="1">
    <citation type="submission" date="2019-07" db="EMBL/GenBank/DDBJ databases">
        <title>Genome sequencing of the stress-tolerant strain Azospirillum brasilense Az19.</title>
        <authorList>
            <person name="Maroniche G.A."/>
            <person name="Garcia J.E."/>
            <person name="Pagnussat L."/>
            <person name="Amenta M."/>
            <person name="Creus C.M."/>
        </authorList>
    </citation>
    <scope>NUCLEOTIDE SEQUENCE [LARGE SCALE GENOMIC DNA]</scope>
    <source>
        <strain evidence="1 2">Az19</strain>
    </source>
</reference>
<gene>
    <name evidence="1" type="ORF">FH063_002221</name>
</gene>
<evidence type="ECO:0000313" key="1">
    <source>
        <dbReference type="EMBL" id="KAA1053986.1"/>
    </source>
</evidence>
<dbReference type="Proteomes" id="UP000325333">
    <property type="component" value="Unassembled WGS sequence"/>
</dbReference>
<accession>A0A5B0KQ14</accession>
<proteinExistence type="predicted"/>